<sequence>MGRSLFSKTHPPAPAVRTEPERIADPCQKWSDWNKFDPDSEEFFSNAQLELFIDAEAVRQSEQEMREEVRRTVLDAASDSGSDTSDSSASDVESPVPQPTTVVPIRVVTSTFPVPREQTSRYDITVSPQVQTTHRMPIRELPTVSPRSYRQANRSAVSAAISPSVVRGALALNEASPEQVPTPPLSPVFARALPAPTVHYRAPSVPRSRTPSPTRAPVVPSTPPALVPMPALVTPSPPGSVTPRSFYSWQTHSIPAVPTSPTFMRGNRDGPLTNPRARMSFAQLSNAQSAVLVQNVN</sequence>
<evidence type="ECO:0000313" key="2">
    <source>
        <dbReference type="EMBL" id="TFK29626.1"/>
    </source>
</evidence>
<dbReference type="Proteomes" id="UP000307440">
    <property type="component" value="Unassembled WGS sequence"/>
</dbReference>
<proteinExistence type="predicted"/>
<feature type="region of interest" description="Disordered" evidence="1">
    <location>
        <begin position="60"/>
        <end position="99"/>
    </location>
</feature>
<gene>
    <name evidence="2" type="ORF">FA15DRAFT_283157</name>
</gene>
<evidence type="ECO:0000256" key="1">
    <source>
        <dbReference type="SAM" id="MobiDB-lite"/>
    </source>
</evidence>
<accession>A0A5C3LCE3</accession>
<dbReference type="OrthoDB" id="3265863at2759"/>
<dbReference type="EMBL" id="ML210148">
    <property type="protein sequence ID" value="TFK29626.1"/>
    <property type="molecule type" value="Genomic_DNA"/>
</dbReference>
<reference evidence="2 3" key="1">
    <citation type="journal article" date="2019" name="Nat. Ecol. Evol.">
        <title>Megaphylogeny resolves global patterns of mushroom evolution.</title>
        <authorList>
            <person name="Varga T."/>
            <person name="Krizsan K."/>
            <person name="Foldi C."/>
            <person name="Dima B."/>
            <person name="Sanchez-Garcia M."/>
            <person name="Sanchez-Ramirez S."/>
            <person name="Szollosi G.J."/>
            <person name="Szarkandi J.G."/>
            <person name="Papp V."/>
            <person name="Albert L."/>
            <person name="Andreopoulos W."/>
            <person name="Angelini C."/>
            <person name="Antonin V."/>
            <person name="Barry K.W."/>
            <person name="Bougher N.L."/>
            <person name="Buchanan P."/>
            <person name="Buyck B."/>
            <person name="Bense V."/>
            <person name="Catcheside P."/>
            <person name="Chovatia M."/>
            <person name="Cooper J."/>
            <person name="Damon W."/>
            <person name="Desjardin D."/>
            <person name="Finy P."/>
            <person name="Geml J."/>
            <person name="Haridas S."/>
            <person name="Hughes K."/>
            <person name="Justo A."/>
            <person name="Karasinski D."/>
            <person name="Kautmanova I."/>
            <person name="Kiss B."/>
            <person name="Kocsube S."/>
            <person name="Kotiranta H."/>
            <person name="LaButti K.M."/>
            <person name="Lechner B.E."/>
            <person name="Liimatainen K."/>
            <person name="Lipzen A."/>
            <person name="Lukacs Z."/>
            <person name="Mihaltcheva S."/>
            <person name="Morgado L.N."/>
            <person name="Niskanen T."/>
            <person name="Noordeloos M.E."/>
            <person name="Ohm R.A."/>
            <person name="Ortiz-Santana B."/>
            <person name="Ovrebo C."/>
            <person name="Racz N."/>
            <person name="Riley R."/>
            <person name="Savchenko A."/>
            <person name="Shiryaev A."/>
            <person name="Soop K."/>
            <person name="Spirin V."/>
            <person name="Szebenyi C."/>
            <person name="Tomsovsky M."/>
            <person name="Tulloss R.E."/>
            <person name="Uehling J."/>
            <person name="Grigoriev I.V."/>
            <person name="Vagvolgyi C."/>
            <person name="Papp T."/>
            <person name="Martin F.M."/>
            <person name="Miettinen O."/>
            <person name="Hibbett D.S."/>
            <person name="Nagy L.G."/>
        </authorList>
    </citation>
    <scope>NUCLEOTIDE SEQUENCE [LARGE SCALE GENOMIC DNA]</scope>
    <source>
        <strain evidence="2 3">CBS 121175</strain>
    </source>
</reference>
<protein>
    <submittedName>
        <fullName evidence="2">Uncharacterized protein</fullName>
    </submittedName>
</protein>
<keyword evidence="3" id="KW-1185">Reference proteome</keyword>
<feature type="compositionally biased region" description="Low complexity" evidence="1">
    <location>
        <begin position="75"/>
        <end position="91"/>
    </location>
</feature>
<evidence type="ECO:0000313" key="3">
    <source>
        <dbReference type="Proteomes" id="UP000307440"/>
    </source>
</evidence>
<organism evidence="2 3">
    <name type="scientific">Coprinopsis marcescibilis</name>
    <name type="common">Agaric fungus</name>
    <name type="synonym">Psathyrella marcescibilis</name>
    <dbReference type="NCBI Taxonomy" id="230819"/>
    <lineage>
        <taxon>Eukaryota</taxon>
        <taxon>Fungi</taxon>
        <taxon>Dikarya</taxon>
        <taxon>Basidiomycota</taxon>
        <taxon>Agaricomycotina</taxon>
        <taxon>Agaricomycetes</taxon>
        <taxon>Agaricomycetidae</taxon>
        <taxon>Agaricales</taxon>
        <taxon>Agaricineae</taxon>
        <taxon>Psathyrellaceae</taxon>
        <taxon>Coprinopsis</taxon>
    </lineage>
</organism>
<feature type="compositionally biased region" description="Basic and acidic residues" evidence="1">
    <location>
        <begin position="60"/>
        <end position="73"/>
    </location>
</feature>
<feature type="compositionally biased region" description="Low complexity" evidence="1">
    <location>
        <begin position="201"/>
        <end position="218"/>
    </location>
</feature>
<dbReference type="AlphaFoldDB" id="A0A5C3LCE3"/>
<name>A0A5C3LCE3_COPMA</name>
<feature type="region of interest" description="Disordered" evidence="1">
    <location>
        <begin position="1"/>
        <end position="24"/>
    </location>
</feature>
<feature type="region of interest" description="Disordered" evidence="1">
    <location>
        <begin position="201"/>
        <end position="223"/>
    </location>
</feature>